<dbReference type="GO" id="GO:0044550">
    <property type="term" value="P:secondary metabolite biosynthetic process"/>
    <property type="evidence" value="ECO:0007669"/>
    <property type="project" value="TreeGrafter"/>
</dbReference>
<accession>A0AAN7HB03</accession>
<dbReference type="FunFam" id="3.60.15.10:FF:000041">
    <property type="entry name" value="Metallo-beta-lactamase domain protein"/>
    <property type="match status" value="1"/>
</dbReference>
<evidence type="ECO:0000256" key="1">
    <source>
        <dbReference type="ARBA" id="ARBA00001947"/>
    </source>
</evidence>
<dbReference type="InterPro" id="IPR036388">
    <property type="entry name" value="WH-like_DNA-bd_sf"/>
</dbReference>
<keyword evidence="4" id="KW-0378">Hydrolase</keyword>
<dbReference type="InterPro" id="IPR047921">
    <property type="entry name" value="LACTB2-like_MBL-fold"/>
</dbReference>
<evidence type="ECO:0000256" key="6">
    <source>
        <dbReference type="SAM" id="MobiDB-lite"/>
    </source>
</evidence>
<dbReference type="PANTHER" id="PTHR23131:SF3">
    <property type="entry name" value="ATROCHRYSONE CARBOXYL ACP THIOESTERASE"/>
    <property type="match status" value="1"/>
</dbReference>
<reference evidence="8" key="2">
    <citation type="submission" date="2023-05" db="EMBL/GenBank/DDBJ databases">
        <authorList>
            <consortium name="Lawrence Berkeley National Laboratory"/>
            <person name="Steindorff A."/>
            <person name="Hensen N."/>
            <person name="Bonometti L."/>
            <person name="Westerberg I."/>
            <person name="Brannstrom I.O."/>
            <person name="Guillou S."/>
            <person name="Cros-Aarteil S."/>
            <person name="Calhoun S."/>
            <person name="Haridas S."/>
            <person name="Kuo A."/>
            <person name="Mondo S."/>
            <person name="Pangilinan J."/>
            <person name="Riley R."/>
            <person name="Labutti K."/>
            <person name="Andreopoulos B."/>
            <person name="Lipzen A."/>
            <person name="Chen C."/>
            <person name="Yanf M."/>
            <person name="Daum C."/>
            <person name="Ng V."/>
            <person name="Clum A."/>
            <person name="Ohm R."/>
            <person name="Martin F."/>
            <person name="Silar P."/>
            <person name="Natvig D."/>
            <person name="Lalanne C."/>
            <person name="Gautier V."/>
            <person name="Ament-Velasquez S.L."/>
            <person name="Kruys A."/>
            <person name="Hutchinson M.I."/>
            <person name="Powell A.J."/>
            <person name="Barry K."/>
            <person name="Miller A.N."/>
            <person name="Grigoriev I.V."/>
            <person name="Debuchy R."/>
            <person name="Gladieux P."/>
            <person name="Thoren M.H."/>
            <person name="Johannesson H."/>
        </authorList>
    </citation>
    <scope>NUCLEOTIDE SEQUENCE</scope>
    <source>
        <strain evidence="8">CBS 532.94</strain>
    </source>
</reference>
<dbReference type="Gene3D" id="3.60.15.10">
    <property type="entry name" value="Ribonuclease Z/Hydroxyacylglutathione hydrolase-like"/>
    <property type="match status" value="1"/>
</dbReference>
<dbReference type="InterPro" id="IPR001279">
    <property type="entry name" value="Metallo-B-lactamas"/>
</dbReference>
<dbReference type="GO" id="GO:0046872">
    <property type="term" value="F:metal ion binding"/>
    <property type="evidence" value="ECO:0007669"/>
    <property type="project" value="UniProtKB-KW"/>
</dbReference>
<dbReference type="AlphaFoldDB" id="A0AAN7HB03"/>
<keyword evidence="5" id="KW-0862">Zinc</keyword>
<comment type="similarity">
    <text evidence="2">Belongs to the metallo-beta-lactamase superfamily.</text>
</comment>
<dbReference type="SMART" id="SM00849">
    <property type="entry name" value="Lactamase_B"/>
    <property type="match status" value="1"/>
</dbReference>
<dbReference type="GO" id="GO:0016787">
    <property type="term" value="F:hydrolase activity"/>
    <property type="evidence" value="ECO:0007669"/>
    <property type="project" value="UniProtKB-KW"/>
</dbReference>
<dbReference type="CDD" id="cd07722">
    <property type="entry name" value="LACTB2-like_MBL-fold"/>
    <property type="match status" value="1"/>
</dbReference>
<dbReference type="EMBL" id="MU860347">
    <property type="protein sequence ID" value="KAK4234620.1"/>
    <property type="molecule type" value="Genomic_DNA"/>
</dbReference>
<dbReference type="Pfam" id="PF00753">
    <property type="entry name" value="Lactamase_B"/>
    <property type="match status" value="1"/>
</dbReference>
<dbReference type="InterPro" id="IPR050662">
    <property type="entry name" value="Sec-metab_biosynth-thioest"/>
</dbReference>
<feature type="region of interest" description="Disordered" evidence="6">
    <location>
        <begin position="248"/>
        <end position="267"/>
    </location>
</feature>
<dbReference type="SUPFAM" id="SSF56281">
    <property type="entry name" value="Metallo-hydrolase/oxidoreductase"/>
    <property type="match status" value="1"/>
</dbReference>
<keyword evidence="3" id="KW-0479">Metal-binding</keyword>
<feature type="domain" description="Metallo-beta-lactamase" evidence="7">
    <location>
        <begin position="59"/>
        <end position="217"/>
    </location>
</feature>
<comment type="cofactor">
    <cofactor evidence="1">
        <name>Zn(2+)</name>
        <dbReference type="ChEBI" id="CHEBI:29105"/>
    </cofactor>
</comment>
<sequence length="325" mass="35278">MAPGVGGYRQINKALNICAFEDYLESQQTRLPRLLDVEQISPRVIRVLGQNPGKFTLQGTNTYIIGTGPSRLLIDTGQGIPDWATLISSTLSSKNLTLSHVLLTHWHGDHTGGVPDLLRLYPSLSHSIHKHTPDRGKNQQPIADGQVFRVEGATVRAVHAPGHSHDHCCFVLEEENALFTGDNVLGHGTAAVEHLRTWMGTLRLMLGLGCGRGYPAHGAVIEDLRGKIEGELGAKVRREEMAMVALRSAQGEGEGDGGGSGNKGKGKGRLTVKELVKTVYGDRMDDGVRELALEPFMDEVLRKLAEDGMVGFDVRGGVKRWFAIA</sequence>
<reference evidence="8" key="1">
    <citation type="journal article" date="2023" name="Mol. Phylogenet. Evol.">
        <title>Genome-scale phylogeny and comparative genomics of the fungal order Sordariales.</title>
        <authorList>
            <person name="Hensen N."/>
            <person name="Bonometti L."/>
            <person name="Westerberg I."/>
            <person name="Brannstrom I.O."/>
            <person name="Guillou S."/>
            <person name="Cros-Aarteil S."/>
            <person name="Calhoun S."/>
            <person name="Haridas S."/>
            <person name="Kuo A."/>
            <person name="Mondo S."/>
            <person name="Pangilinan J."/>
            <person name="Riley R."/>
            <person name="LaButti K."/>
            <person name="Andreopoulos B."/>
            <person name="Lipzen A."/>
            <person name="Chen C."/>
            <person name="Yan M."/>
            <person name="Daum C."/>
            <person name="Ng V."/>
            <person name="Clum A."/>
            <person name="Steindorff A."/>
            <person name="Ohm R.A."/>
            <person name="Martin F."/>
            <person name="Silar P."/>
            <person name="Natvig D.O."/>
            <person name="Lalanne C."/>
            <person name="Gautier V."/>
            <person name="Ament-Velasquez S.L."/>
            <person name="Kruys A."/>
            <person name="Hutchinson M.I."/>
            <person name="Powell A.J."/>
            <person name="Barry K."/>
            <person name="Miller A.N."/>
            <person name="Grigoriev I.V."/>
            <person name="Debuchy R."/>
            <person name="Gladieux P."/>
            <person name="Hiltunen Thoren M."/>
            <person name="Johannesson H."/>
        </authorList>
    </citation>
    <scope>NUCLEOTIDE SEQUENCE</scope>
    <source>
        <strain evidence="8">CBS 532.94</strain>
    </source>
</reference>
<evidence type="ECO:0000259" key="7">
    <source>
        <dbReference type="SMART" id="SM00849"/>
    </source>
</evidence>
<protein>
    <submittedName>
        <fullName evidence="8">Beta-lactamase-like protein</fullName>
    </submittedName>
</protein>
<proteinExistence type="inferred from homology"/>
<dbReference type="Proteomes" id="UP001303760">
    <property type="component" value="Unassembled WGS sequence"/>
</dbReference>
<dbReference type="PANTHER" id="PTHR23131">
    <property type="entry name" value="ENDORIBONUCLEASE LACTB2"/>
    <property type="match status" value="1"/>
</dbReference>
<comment type="caution">
    <text evidence="8">The sequence shown here is derived from an EMBL/GenBank/DDBJ whole genome shotgun (WGS) entry which is preliminary data.</text>
</comment>
<dbReference type="Gene3D" id="1.10.10.10">
    <property type="entry name" value="Winged helix-like DNA-binding domain superfamily/Winged helix DNA-binding domain"/>
    <property type="match status" value="1"/>
</dbReference>
<evidence type="ECO:0000256" key="3">
    <source>
        <dbReference type="ARBA" id="ARBA00022723"/>
    </source>
</evidence>
<name>A0AAN7HB03_9PEZI</name>
<gene>
    <name evidence="8" type="ORF">C8A03DRAFT_37597</name>
</gene>
<evidence type="ECO:0000313" key="9">
    <source>
        <dbReference type="Proteomes" id="UP001303760"/>
    </source>
</evidence>
<evidence type="ECO:0000256" key="4">
    <source>
        <dbReference type="ARBA" id="ARBA00022801"/>
    </source>
</evidence>
<dbReference type="InterPro" id="IPR036866">
    <property type="entry name" value="RibonucZ/Hydroxyglut_hydro"/>
</dbReference>
<organism evidence="8 9">
    <name type="scientific">Achaetomium macrosporum</name>
    <dbReference type="NCBI Taxonomy" id="79813"/>
    <lineage>
        <taxon>Eukaryota</taxon>
        <taxon>Fungi</taxon>
        <taxon>Dikarya</taxon>
        <taxon>Ascomycota</taxon>
        <taxon>Pezizomycotina</taxon>
        <taxon>Sordariomycetes</taxon>
        <taxon>Sordariomycetidae</taxon>
        <taxon>Sordariales</taxon>
        <taxon>Chaetomiaceae</taxon>
        <taxon>Achaetomium</taxon>
    </lineage>
</organism>
<evidence type="ECO:0000256" key="2">
    <source>
        <dbReference type="ARBA" id="ARBA00007749"/>
    </source>
</evidence>
<keyword evidence="9" id="KW-1185">Reference proteome</keyword>
<evidence type="ECO:0000313" key="8">
    <source>
        <dbReference type="EMBL" id="KAK4234620.1"/>
    </source>
</evidence>
<evidence type="ECO:0000256" key="5">
    <source>
        <dbReference type="ARBA" id="ARBA00022833"/>
    </source>
</evidence>